<dbReference type="InterPro" id="IPR032465">
    <property type="entry name" value="ACMSD"/>
</dbReference>
<evidence type="ECO:0000313" key="4">
    <source>
        <dbReference type="Proteomes" id="UP000294682"/>
    </source>
</evidence>
<dbReference type="Pfam" id="PF04909">
    <property type="entry name" value="Amidohydro_2"/>
    <property type="match status" value="1"/>
</dbReference>
<comment type="caution">
    <text evidence="3">The sequence shown here is derived from an EMBL/GenBank/DDBJ whole genome shotgun (WGS) entry which is preliminary data.</text>
</comment>
<keyword evidence="3" id="KW-0378">Hydrolase</keyword>
<dbReference type="GO" id="GO:0005737">
    <property type="term" value="C:cytoplasm"/>
    <property type="evidence" value="ECO:0007669"/>
    <property type="project" value="TreeGrafter"/>
</dbReference>
<dbReference type="InterPro" id="IPR006680">
    <property type="entry name" value="Amidohydro-rel"/>
</dbReference>
<dbReference type="Gene3D" id="3.20.20.140">
    <property type="entry name" value="Metal-dependent hydrolases"/>
    <property type="match status" value="1"/>
</dbReference>
<proteinExistence type="predicted"/>
<keyword evidence="1" id="KW-0456">Lyase</keyword>
<accession>A0A9X8UH67</accession>
<gene>
    <name evidence="3" type="ORF">EDD78_11256</name>
</gene>
<dbReference type="AlphaFoldDB" id="A0A9X8UH67"/>
<organism evidence="3 4">
    <name type="scientific">Harryflintia acetispora</name>
    <dbReference type="NCBI Taxonomy" id="1849041"/>
    <lineage>
        <taxon>Bacteria</taxon>
        <taxon>Bacillati</taxon>
        <taxon>Bacillota</taxon>
        <taxon>Clostridia</taxon>
        <taxon>Eubacteriales</taxon>
        <taxon>Oscillospiraceae</taxon>
        <taxon>Harryflintia</taxon>
    </lineage>
</organism>
<dbReference type="GO" id="GO:0016787">
    <property type="term" value="F:hydrolase activity"/>
    <property type="evidence" value="ECO:0007669"/>
    <property type="project" value="UniProtKB-KW"/>
</dbReference>
<dbReference type="PANTHER" id="PTHR21240:SF28">
    <property type="entry name" value="ISO-OROTATE DECARBOXYLASE (EUROFUNG)"/>
    <property type="match status" value="1"/>
</dbReference>
<name>A0A9X8UH67_9FIRM</name>
<keyword evidence="4" id="KW-1185">Reference proteome</keyword>
<evidence type="ECO:0000259" key="2">
    <source>
        <dbReference type="Pfam" id="PF04909"/>
    </source>
</evidence>
<dbReference type="GO" id="GO:0019748">
    <property type="term" value="P:secondary metabolic process"/>
    <property type="evidence" value="ECO:0007669"/>
    <property type="project" value="TreeGrafter"/>
</dbReference>
<dbReference type="GO" id="GO:0016831">
    <property type="term" value="F:carboxy-lyase activity"/>
    <property type="evidence" value="ECO:0007669"/>
    <property type="project" value="InterPro"/>
</dbReference>
<dbReference type="OrthoDB" id="8673173at2"/>
<dbReference type="SUPFAM" id="SSF51556">
    <property type="entry name" value="Metallo-dependent hydrolases"/>
    <property type="match status" value="1"/>
</dbReference>
<dbReference type="RefSeq" id="WP_079697986.1">
    <property type="nucleotide sequence ID" value="NZ_JADNAH010000008.1"/>
</dbReference>
<evidence type="ECO:0000313" key="3">
    <source>
        <dbReference type="EMBL" id="TCL41886.1"/>
    </source>
</evidence>
<dbReference type="EMBL" id="SLUK01000012">
    <property type="protein sequence ID" value="TCL41886.1"/>
    <property type="molecule type" value="Genomic_DNA"/>
</dbReference>
<feature type="domain" description="Amidohydrolase-related" evidence="2">
    <location>
        <begin position="27"/>
        <end position="342"/>
    </location>
</feature>
<dbReference type="Proteomes" id="UP000294682">
    <property type="component" value="Unassembled WGS sequence"/>
</dbReference>
<dbReference type="CDD" id="cd01292">
    <property type="entry name" value="metallo-dependent_hydrolases"/>
    <property type="match status" value="1"/>
</dbReference>
<reference evidence="3 4" key="1">
    <citation type="submission" date="2019-03" db="EMBL/GenBank/DDBJ databases">
        <title>Genomic Encyclopedia of Type Strains, Phase IV (KMG-IV): sequencing the most valuable type-strain genomes for metagenomic binning, comparative biology and taxonomic classification.</title>
        <authorList>
            <person name="Goeker M."/>
        </authorList>
    </citation>
    <scope>NUCLEOTIDE SEQUENCE [LARGE SCALE GENOMIC DNA]</scope>
    <source>
        <strain evidence="3 4">DSM 100433</strain>
    </source>
</reference>
<sequence length="344" mass="40147">MLLKEYQPRSELVLKETYVEKPAFPVYDCHTHWGKLMMGDGYTELYDTAAAVTSLREKGIQAVVNLDGFDFDELDKMKRKIAGQEDFFLNFGNVDVSRLDEPDFGDYVKSSLRYGVSQGIRGLKFWKPIGLGIKDGSGKYITPDDERLRVIWEEAARYSLPILFHIADPPAFFRPIDRFNERLEELGEHPDWSFCNPELYSFEQLMEMQQNLLRKNPDTTFIIAHAGSYSENLLQVAQWLEEFPNMRIDIAARIGDLSRQPYTARRFCIKYSKRIFFGTDFHPVESPDSYNIYYRILETDDEYFDYSLSPTGGQGRFKAYGLYLPRETLEDIYCGNFKRLFHIS</sequence>
<dbReference type="PANTHER" id="PTHR21240">
    <property type="entry name" value="2-AMINO-3-CARBOXYLMUCONATE-6-SEMIALDEHYDE DECARBOXYLASE"/>
    <property type="match status" value="1"/>
</dbReference>
<dbReference type="InterPro" id="IPR032466">
    <property type="entry name" value="Metal_Hydrolase"/>
</dbReference>
<protein>
    <submittedName>
        <fullName evidence="3">TIM-barrel fold metal-dependent hydrolase</fullName>
    </submittedName>
</protein>
<evidence type="ECO:0000256" key="1">
    <source>
        <dbReference type="ARBA" id="ARBA00023239"/>
    </source>
</evidence>